<dbReference type="Pfam" id="PF00561">
    <property type="entry name" value="Abhydrolase_1"/>
    <property type="match status" value="1"/>
</dbReference>
<proteinExistence type="inferred from homology"/>
<dbReference type="OMA" id="EVHRIPH"/>
<evidence type="ECO:0000256" key="1">
    <source>
        <dbReference type="ARBA" id="ARBA00010701"/>
    </source>
</evidence>
<dbReference type="SUPFAM" id="SSF53474">
    <property type="entry name" value="alpha/beta-Hydrolases"/>
    <property type="match status" value="2"/>
</dbReference>
<dbReference type="GO" id="GO:0006629">
    <property type="term" value="P:lipid metabolic process"/>
    <property type="evidence" value="ECO:0000318"/>
    <property type="project" value="GO_Central"/>
</dbReference>
<dbReference type="OrthoDB" id="9974421at2759"/>
<keyword evidence="2" id="KW-0732">Signal</keyword>
<evidence type="ECO:0000256" key="3">
    <source>
        <dbReference type="ARBA" id="ARBA00022801"/>
    </source>
</evidence>
<dbReference type="Proteomes" id="UP000000305">
    <property type="component" value="Unassembled WGS sequence"/>
</dbReference>
<keyword evidence="6" id="KW-0325">Glycoprotein</keyword>
<keyword evidence="3" id="KW-0378">Hydrolase</keyword>
<evidence type="ECO:0000259" key="8">
    <source>
        <dbReference type="Pfam" id="PF04083"/>
    </source>
</evidence>
<evidence type="ECO:0000313" key="9">
    <source>
        <dbReference type="EMBL" id="EFX86483.1"/>
    </source>
</evidence>
<dbReference type="InterPro" id="IPR029058">
    <property type="entry name" value="AB_hydrolase_fold"/>
</dbReference>
<sequence>MNGTQLEEIDVGQHWNETELISAIGDQLYQNEGRDLSEAKMTTVQIIASRGYPVEVHQVTTDDGYILEVHRIPHGKSEVPNPDIKKPVVFIQHGFLNTDSVWLITPNSQSLAYILADSGRFDEMGNYDIPAVIDYVLAKTGRSTMSYVGHSMGCAMFFVGMSLRPELNAKIDVMIALAPAAAVAQSQTSIRFQAPFVNQLMTLRIGAYEPVDSPKHNFRKAFCGPNLFLRNSICQNPTVAITGDDYRGMDVNLLPVYDGHNPAGSSFRTAAHFAQNFNAVQTIERNLGITGQTFQRFDFGSAENQKRYGQSTPPAYDLSKVTCPVYIFWGQNDKVVAPGDVAWLASKLGNLKASNKVDDPLWNHFLAVMVPWLRTDLVVQLLIFLVVLVTHSSSESKSTTAALLGKIKWRSIIKWTNLWIKTKRTRISQKQDANPEISMTSLLRLLKFRLFTRRQQTHHEMEVHTVVTDDGYILEVHRIPHGKGQSTDSSTPLGKPVFLQHGFSTSDADWLISPSDRSLAFRLTDLGYDILLTGKILFGSKNKNAQHNRWDQMGTFDIPSVVNYILTKTGRAKLSYIGHSMGCAMFFVAMINRPELNDRIEVMMALAPATALAQMKSPIRYFAPFATPLQIVLRLLQTRAFLTRDDLMHRLQAAFCREQDRHKTFFCRNMVFALVDDDLRNISPDLWPVMDGHVPAGTSVRTAAQFAQNYNSGETFIPYSYGWLRNLQRYNGRLTPPPYELNKVTCPVYIFYGDNDLLVGPGDVAWLAGKLGNVKESIKVEHELYNHFDFLWATDNNRVLYDPIISRLPSAL</sequence>
<feature type="domain" description="AB hydrolase-1" evidence="7">
    <location>
        <begin position="118"/>
        <end position="366"/>
    </location>
</feature>
<accession>E9G1E5</accession>
<feature type="domain" description="Partial AB-hydrolase lipase" evidence="8">
    <location>
        <begin position="460"/>
        <end position="513"/>
    </location>
</feature>
<evidence type="ECO:0000313" key="10">
    <source>
        <dbReference type="Proteomes" id="UP000000305"/>
    </source>
</evidence>
<evidence type="ECO:0000259" key="7">
    <source>
        <dbReference type="Pfam" id="PF00561"/>
    </source>
</evidence>
<keyword evidence="4" id="KW-0442">Lipid degradation</keyword>
<dbReference type="HOGENOM" id="CLU_010974_6_1_1"/>
<keyword evidence="5" id="KW-0443">Lipid metabolism</keyword>
<protein>
    <recommendedName>
        <fullName evidence="11">Partial AB-hydrolase lipase domain-containing protein</fullName>
    </recommendedName>
</protein>
<dbReference type="GO" id="GO:0016298">
    <property type="term" value="F:lipase activity"/>
    <property type="evidence" value="ECO:0000318"/>
    <property type="project" value="GO_Central"/>
</dbReference>
<dbReference type="PANTHER" id="PTHR11005">
    <property type="entry name" value="LYSOSOMAL ACID LIPASE-RELATED"/>
    <property type="match status" value="1"/>
</dbReference>
<dbReference type="Pfam" id="PF04083">
    <property type="entry name" value="Abhydro_lipase"/>
    <property type="match status" value="2"/>
</dbReference>
<dbReference type="InterPro" id="IPR006693">
    <property type="entry name" value="AB_hydrolase_lipase"/>
</dbReference>
<evidence type="ECO:0000256" key="2">
    <source>
        <dbReference type="ARBA" id="ARBA00022729"/>
    </source>
</evidence>
<dbReference type="FunFam" id="3.40.50.1820:FF:000057">
    <property type="entry name" value="Lipase"/>
    <property type="match status" value="2"/>
</dbReference>
<keyword evidence="10" id="KW-1185">Reference proteome</keyword>
<dbReference type="KEGG" id="dpx:DAPPUDRAFT_236145"/>
<dbReference type="GO" id="GO:0016042">
    <property type="term" value="P:lipid catabolic process"/>
    <property type="evidence" value="ECO:0007669"/>
    <property type="project" value="UniProtKB-KW"/>
</dbReference>
<dbReference type="PhylomeDB" id="E9G1E5"/>
<comment type="similarity">
    <text evidence="1">Belongs to the AB hydrolase superfamily. Lipase family.</text>
</comment>
<dbReference type="eggNOG" id="KOG2624">
    <property type="taxonomic scope" value="Eukaryota"/>
</dbReference>
<evidence type="ECO:0000256" key="5">
    <source>
        <dbReference type="ARBA" id="ARBA00023098"/>
    </source>
</evidence>
<gene>
    <name evidence="9" type="ORF">DAPPUDRAFT_236145</name>
</gene>
<dbReference type="AlphaFoldDB" id="E9G1E5"/>
<organism evidence="9 10">
    <name type="scientific">Daphnia pulex</name>
    <name type="common">Water flea</name>
    <dbReference type="NCBI Taxonomy" id="6669"/>
    <lineage>
        <taxon>Eukaryota</taxon>
        <taxon>Metazoa</taxon>
        <taxon>Ecdysozoa</taxon>
        <taxon>Arthropoda</taxon>
        <taxon>Crustacea</taxon>
        <taxon>Branchiopoda</taxon>
        <taxon>Diplostraca</taxon>
        <taxon>Cladocera</taxon>
        <taxon>Anomopoda</taxon>
        <taxon>Daphniidae</taxon>
        <taxon>Daphnia</taxon>
    </lineage>
</organism>
<name>E9G1E5_DAPPU</name>
<evidence type="ECO:0000256" key="4">
    <source>
        <dbReference type="ARBA" id="ARBA00022963"/>
    </source>
</evidence>
<dbReference type="InterPro" id="IPR000073">
    <property type="entry name" value="AB_hydrolase_1"/>
</dbReference>
<reference evidence="9 10" key="1">
    <citation type="journal article" date="2011" name="Science">
        <title>The ecoresponsive genome of Daphnia pulex.</title>
        <authorList>
            <person name="Colbourne J.K."/>
            <person name="Pfrender M.E."/>
            <person name="Gilbert D."/>
            <person name="Thomas W.K."/>
            <person name="Tucker A."/>
            <person name="Oakley T.H."/>
            <person name="Tokishita S."/>
            <person name="Aerts A."/>
            <person name="Arnold G.J."/>
            <person name="Basu M.K."/>
            <person name="Bauer D.J."/>
            <person name="Caceres C.E."/>
            <person name="Carmel L."/>
            <person name="Casola C."/>
            <person name="Choi J.H."/>
            <person name="Detter J.C."/>
            <person name="Dong Q."/>
            <person name="Dusheyko S."/>
            <person name="Eads B.D."/>
            <person name="Frohlich T."/>
            <person name="Geiler-Samerotte K.A."/>
            <person name="Gerlach D."/>
            <person name="Hatcher P."/>
            <person name="Jogdeo S."/>
            <person name="Krijgsveld J."/>
            <person name="Kriventseva E.V."/>
            <person name="Kultz D."/>
            <person name="Laforsch C."/>
            <person name="Lindquist E."/>
            <person name="Lopez J."/>
            <person name="Manak J.R."/>
            <person name="Muller J."/>
            <person name="Pangilinan J."/>
            <person name="Patwardhan R.P."/>
            <person name="Pitluck S."/>
            <person name="Pritham E.J."/>
            <person name="Rechtsteiner A."/>
            <person name="Rho M."/>
            <person name="Rogozin I.B."/>
            <person name="Sakarya O."/>
            <person name="Salamov A."/>
            <person name="Schaack S."/>
            <person name="Shapiro H."/>
            <person name="Shiga Y."/>
            <person name="Skalitzky C."/>
            <person name="Smith Z."/>
            <person name="Souvorov A."/>
            <person name="Sung W."/>
            <person name="Tang Z."/>
            <person name="Tsuchiya D."/>
            <person name="Tu H."/>
            <person name="Vos H."/>
            <person name="Wang M."/>
            <person name="Wolf Y.I."/>
            <person name="Yamagata H."/>
            <person name="Yamada T."/>
            <person name="Ye Y."/>
            <person name="Shaw J.R."/>
            <person name="Andrews J."/>
            <person name="Crease T.J."/>
            <person name="Tang H."/>
            <person name="Lucas S.M."/>
            <person name="Robertson H.M."/>
            <person name="Bork P."/>
            <person name="Koonin E.V."/>
            <person name="Zdobnov E.M."/>
            <person name="Grigoriev I.V."/>
            <person name="Lynch M."/>
            <person name="Boore J.L."/>
        </authorList>
    </citation>
    <scope>NUCLEOTIDE SEQUENCE [LARGE SCALE GENOMIC DNA]</scope>
</reference>
<dbReference type="STRING" id="6669.E9G1E5"/>
<evidence type="ECO:0000256" key="6">
    <source>
        <dbReference type="ARBA" id="ARBA00023180"/>
    </source>
</evidence>
<evidence type="ECO:0008006" key="11">
    <source>
        <dbReference type="Google" id="ProtNLM"/>
    </source>
</evidence>
<feature type="domain" description="Partial AB-hydrolase lipase" evidence="8">
    <location>
        <begin position="44"/>
        <end position="104"/>
    </location>
</feature>
<dbReference type="Gene3D" id="3.40.50.1820">
    <property type="entry name" value="alpha/beta hydrolase"/>
    <property type="match status" value="2"/>
</dbReference>
<dbReference type="EMBL" id="GL732529">
    <property type="protein sequence ID" value="EFX86483.1"/>
    <property type="molecule type" value="Genomic_DNA"/>
</dbReference>
<dbReference type="InParanoid" id="E9G1E5"/>